<organism evidence="10 11">
    <name type="scientific">Nakamurella aerolata</name>
    <dbReference type="NCBI Taxonomy" id="1656892"/>
    <lineage>
        <taxon>Bacteria</taxon>
        <taxon>Bacillati</taxon>
        <taxon>Actinomycetota</taxon>
        <taxon>Actinomycetes</taxon>
        <taxon>Nakamurellales</taxon>
        <taxon>Nakamurellaceae</taxon>
        <taxon>Nakamurella</taxon>
    </lineage>
</organism>
<dbReference type="Pfam" id="PF00528">
    <property type="entry name" value="BPD_transp_1"/>
    <property type="match status" value="1"/>
</dbReference>
<dbReference type="PANTHER" id="PTHR32243">
    <property type="entry name" value="MALTOSE TRANSPORT SYSTEM PERMEASE-RELATED"/>
    <property type="match status" value="1"/>
</dbReference>
<gene>
    <name evidence="10" type="ORF">HKD39_05650</name>
</gene>
<feature type="transmembrane region" description="Helical" evidence="7">
    <location>
        <begin position="42"/>
        <end position="63"/>
    </location>
</feature>
<feature type="transmembrane region" description="Helical" evidence="7">
    <location>
        <begin position="159"/>
        <end position="177"/>
    </location>
</feature>
<dbReference type="AlphaFoldDB" id="A0A849A2D1"/>
<dbReference type="PROSITE" id="PS50928">
    <property type="entry name" value="ABC_TM1"/>
    <property type="match status" value="1"/>
</dbReference>
<dbReference type="Proteomes" id="UP000562984">
    <property type="component" value="Unassembled WGS sequence"/>
</dbReference>
<dbReference type="Gene3D" id="1.10.3720.10">
    <property type="entry name" value="MetI-like"/>
    <property type="match status" value="1"/>
</dbReference>
<dbReference type="RefSeq" id="WP_171198814.1">
    <property type="nucleotide sequence ID" value="NZ_JABEND010000002.1"/>
</dbReference>
<proteinExistence type="inferred from homology"/>
<keyword evidence="2 7" id="KW-0813">Transport</keyword>
<evidence type="ECO:0000313" key="11">
    <source>
        <dbReference type="Proteomes" id="UP000562984"/>
    </source>
</evidence>
<comment type="caution">
    <text evidence="10">The sequence shown here is derived from an EMBL/GenBank/DDBJ whole genome shotgun (WGS) entry which is preliminary data.</text>
</comment>
<keyword evidence="3" id="KW-1003">Cell membrane</keyword>
<dbReference type="CDD" id="cd06261">
    <property type="entry name" value="TM_PBP2"/>
    <property type="match status" value="1"/>
</dbReference>
<accession>A0A849A2D1</accession>
<keyword evidence="11" id="KW-1185">Reference proteome</keyword>
<evidence type="ECO:0000256" key="1">
    <source>
        <dbReference type="ARBA" id="ARBA00004651"/>
    </source>
</evidence>
<dbReference type="SUPFAM" id="SSF161098">
    <property type="entry name" value="MetI-like"/>
    <property type="match status" value="1"/>
</dbReference>
<comment type="subcellular location">
    <subcellularLocation>
        <location evidence="1 7">Cell membrane</location>
        <topology evidence="1 7">Multi-pass membrane protein</topology>
    </subcellularLocation>
</comment>
<dbReference type="EMBL" id="JABEND010000002">
    <property type="protein sequence ID" value="NNG35204.1"/>
    <property type="molecule type" value="Genomic_DNA"/>
</dbReference>
<evidence type="ECO:0000256" key="6">
    <source>
        <dbReference type="ARBA" id="ARBA00023136"/>
    </source>
</evidence>
<evidence type="ECO:0000256" key="2">
    <source>
        <dbReference type="ARBA" id="ARBA00022448"/>
    </source>
</evidence>
<evidence type="ECO:0000256" key="5">
    <source>
        <dbReference type="ARBA" id="ARBA00022989"/>
    </source>
</evidence>
<dbReference type="InterPro" id="IPR000515">
    <property type="entry name" value="MetI-like"/>
</dbReference>
<dbReference type="GO" id="GO:0055085">
    <property type="term" value="P:transmembrane transport"/>
    <property type="evidence" value="ECO:0007669"/>
    <property type="project" value="InterPro"/>
</dbReference>
<comment type="similarity">
    <text evidence="7">Belongs to the binding-protein-dependent transport system permease family.</text>
</comment>
<evidence type="ECO:0000256" key="8">
    <source>
        <dbReference type="SAM" id="MobiDB-lite"/>
    </source>
</evidence>
<dbReference type="InterPro" id="IPR050901">
    <property type="entry name" value="BP-dep_ABC_trans_perm"/>
</dbReference>
<feature type="transmembrane region" description="Helical" evidence="7">
    <location>
        <begin position="183"/>
        <end position="205"/>
    </location>
</feature>
<feature type="transmembrane region" description="Helical" evidence="7">
    <location>
        <begin position="110"/>
        <end position="138"/>
    </location>
</feature>
<protein>
    <submittedName>
        <fullName evidence="10">Carbohydrate ABC transporter permease</fullName>
    </submittedName>
</protein>
<dbReference type="GO" id="GO:0005886">
    <property type="term" value="C:plasma membrane"/>
    <property type="evidence" value="ECO:0007669"/>
    <property type="project" value="UniProtKB-SubCell"/>
</dbReference>
<keyword evidence="4 7" id="KW-0812">Transmembrane</keyword>
<evidence type="ECO:0000256" key="7">
    <source>
        <dbReference type="RuleBase" id="RU363032"/>
    </source>
</evidence>
<dbReference type="InterPro" id="IPR035906">
    <property type="entry name" value="MetI-like_sf"/>
</dbReference>
<sequence length="316" mass="33523">MTTRTPAPSSTGTAPAATTAGAPTKRRVRSNPGRRRPWPLTVLIYLCALLFAGWVLIPVWFLVVSALTPASSTGGFSFVPKAVTVDNFSALLSGRTEGTSFGSESGSSRLVAAIGNSLLVAVVVVIVNLVVAGVAAYAMSRYPFRGSRAFQTSIIVSRVVPAIAVVGPIFAAMRILRLLDTPWALVISYNVITLPLAILILKNYFDQLPIEVEEAARIDGAGRIQTLLLVVAPLARPGLVAAGVLVFLEAWSEFFYALVLTDQLTVPPLLVGFQSVQAFSWNSLAAATVLALLPPVVLVLIFQRYVVGALASGYDK</sequence>
<keyword evidence="6 7" id="KW-0472">Membrane</keyword>
<keyword evidence="5 7" id="KW-1133">Transmembrane helix</keyword>
<dbReference type="PANTHER" id="PTHR32243:SF18">
    <property type="entry name" value="INNER MEMBRANE ABC TRANSPORTER PERMEASE PROTEIN YCJP"/>
    <property type="match status" value="1"/>
</dbReference>
<name>A0A849A2D1_9ACTN</name>
<feature type="region of interest" description="Disordered" evidence="8">
    <location>
        <begin position="1"/>
        <end position="32"/>
    </location>
</feature>
<feature type="compositionally biased region" description="Low complexity" evidence="8">
    <location>
        <begin position="1"/>
        <end position="23"/>
    </location>
</feature>
<reference evidence="10 11" key="1">
    <citation type="submission" date="2020-05" db="EMBL/GenBank/DDBJ databases">
        <title>Nakamurella sp. DB0629 isolated from air conditioner.</title>
        <authorList>
            <person name="Kim D.H."/>
            <person name="Kim D.-U."/>
        </authorList>
    </citation>
    <scope>NUCLEOTIDE SEQUENCE [LARGE SCALE GENOMIC DNA]</scope>
    <source>
        <strain evidence="10 11">DB0629</strain>
    </source>
</reference>
<evidence type="ECO:0000313" key="10">
    <source>
        <dbReference type="EMBL" id="NNG35204.1"/>
    </source>
</evidence>
<feature type="domain" description="ABC transmembrane type-1" evidence="9">
    <location>
        <begin position="114"/>
        <end position="302"/>
    </location>
</feature>
<evidence type="ECO:0000259" key="9">
    <source>
        <dbReference type="PROSITE" id="PS50928"/>
    </source>
</evidence>
<evidence type="ECO:0000256" key="4">
    <source>
        <dbReference type="ARBA" id="ARBA00022692"/>
    </source>
</evidence>
<evidence type="ECO:0000256" key="3">
    <source>
        <dbReference type="ARBA" id="ARBA00022475"/>
    </source>
</evidence>
<feature type="transmembrane region" description="Helical" evidence="7">
    <location>
        <begin position="226"/>
        <end position="248"/>
    </location>
</feature>
<feature type="transmembrane region" description="Helical" evidence="7">
    <location>
        <begin position="285"/>
        <end position="306"/>
    </location>
</feature>